<feature type="transmembrane region" description="Helical" evidence="2">
    <location>
        <begin position="130"/>
        <end position="154"/>
    </location>
</feature>
<sequence>MLLEGASSLTRPPRRTASHWAGVLLALVLLPVAWFLVNDGARALTGGDATAWPAAVSMQGVLELGAGALLLCLALLMAHRSSLGALVLGGISLLIGLPFVVAPGAVASLLGPTVERLQAHSELGEALATYAMTDGLTGRFALMGLVIIMVGLVAHTSRRAGRREQAAAEQNNEGSTSLDFLLDERS</sequence>
<dbReference type="EMBL" id="JACBXV010000310">
    <property type="protein sequence ID" value="NYS70418.1"/>
    <property type="molecule type" value="Genomic_DNA"/>
</dbReference>
<evidence type="ECO:0000313" key="3">
    <source>
        <dbReference type="EMBL" id="NYS70418.1"/>
    </source>
</evidence>
<evidence type="ECO:0000256" key="1">
    <source>
        <dbReference type="SAM" id="MobiDB-lite"/>
    </source>
</evidence>
<keyword evidence="2" id="KW-0812">Transmembrane</keyword>
<feature type="transmembrane region" description="Helical" evidence="2">
    <location>
        <begin position="57"/>
        <end position="78"/>
    </location>
</feature>
<proteinExistence type="predicted"/>
<protein>
    <submittedName>
        <fullName evidence="3">Uncharacterized protein</fullName>
    </submittedName>
</protein>
<evidence type="ECO:0000313" key="4">
    <source>
        <dbReference type="Proteomes" id="UP000572528"/>
    </source>
</evidence>
<organism evidence="3 4">
    <name type="scientific">Actinomyces bowdenii</name>
    <dbReference type="NCBI Taxonomy" id="131109"/>
    <lineage>
        <taxon>Bacteria</taxon>
        <taxon>Bacillati</taxon>
        <taxon>Actinomycetota</taxon>
        <taxon>Actinomycetes</taxon>
        <taxon>Actinomycetales</taxon>
        <taxon>Actinomycetaceae</taxon>
        <taxon>Actinomyces</taxon>
    </lineage>
</organism>
<gene>
    <name evidence="3" type="ORF">HZZ05_13050</name>
</gene>
<dbReference type="Proteomes" id="UP000572528">
    <property type="component" value="Unassembled WGS sequence"/>
</dbReference>
<reference evidence="3 4" key="1">
    <citation type="submission" date="2020-07" db="EMBL/GenBank/DDBJ databases">
        <title>MOT database genomes.</title>
        <authorList>
            <person name="Joseph S."/>
            <person name="Aduse-Opoku J."/>
            <person name="Hashim A."/>
            <person name="Wade W."/>
            <person name="Curtis M."/>
        </authorList>
    </citation>
    <scope>NUCLEOTIDE SEQUENCE [LARGE SCALE GENOMIC DNA]</scope>
    <source>
        <strain evidence="3 4">WMus004</strain>
    </source>
</reference>
<feature type="transmembrane region" description="Helical" evidence="2">
    <location>
        <begin position="20"/>
        <end position="37"/>
    </location>
</feature>
<accession>A0A853EMF6</accession>
<comment type="caution">
    <text evidence="3">The sequence shown here is derived from an EMBL/GenBank/DDBJ whole genome shotgun (WGS) entry which is preliminary data.</text>
</comment>
<feature type="transmembrane region" description="Helical" evidence="2">
    <location>
        <begin position="85"/>
        <end position="110"/>
    </location>
</feature>
<feature type="region of interest" description="Disordered" evidence="1">
    <location>
        <begin position="165"/>
        <end position="186"/>
    </location>
</feature>
<dbReference type="AlphaFoldDB" id="A0A853EMF6"/>
<evidence type="ECO:0000256" key="2">
    <source>
        <dbReference type="SAM" id="Phobius"/>
    </source>
</evidence>
<keyword evidence="2" id="KW-1133">Transmembrane helix</keyword>
<name>A0A853EMF6_9ACTO</name>
<keyword evidence="2" id="KW-0472">Membrane</keyword>